<dbReference type="EMBL" id="CP074691">
    <property type="protein sequence ID" value="QVL36598.1"/>
    <property type="molecule type" value="Genomic_DNA"/>
</dbReference>
<proteinExistence type="predicted"/>
<sequence length="349" mass="38133">MKARKILVASAVEATSRPDVVDVLRCRLSVMESLNRLGFPCLPFDIARSEATDGASLNLRLEEADPLCLFNLFEGFSDAPAQESAFAALLEERALPFTGNGSETLALCLDKERTRRRLADRGLPVPQGRSVEIDDLSTLPSLLTFDAPFFLKPRCEDGSVGIDGTSLVTEGKALAGALAAKLKRFPEGVVVEEFLPGREFAVAFLGNDPYDSLPPSVIDYGRYGHLPPYLAYEAKWDEEAPDYAIMPESCRDDDSQLPAALALAREAGRALGCRGFFRVDLREGRDGRLRIIDVNPNPDLNVDSGFARQAGRAGLTYDDIIARLVFLALEGKEVRTLEEPCPLRLSGAR</sequence>
<reference evidence="1" key="1">
    <citation type="submission" date="2021-05" db="EMBL/GenBank/DDBJ databases">
        <title>An isolated secondary fermenter in methanogenic hydrocarbon-degrading communities.</title>
        <authorList>
            <person name="Liu Y.-F."/>
            <person name="Liu Z.-l."/>
        </authorList>
    </citation>
    <scope>NUCLEOTIDE SEQUENCE</scope>
    <source>
        <strain evidence="1">L-13</strain>
    </source>
</reference>
<keyword evidence="2" id="KW-1185">Reference proteome</keyword>
<organism evidence="1 2">
    <name type="scientific">Aminirod propionatiphilus</name>
    <dbReference type="NCBI Taxonomy" id="3415223"/>
    <lineage>
        <taxon>Bacteria</taxon>
        <taxon>Thermotogati</taxon>
        <taxon>Synergistota</taxon>
        <taxon>Synergistia</taxon>
        <taxon>Synergistales</taxon>
        <taxon>Aminiphilaceae</taxon>
        <taxon>Aminirod</taxon>
    </lineage>
</organism>
<accession>A0ACD1DWP8</accession>
<keyword evidence="1" id="KW-0436">Ligase</keyword>
<protein>
    <submittedName>
        <fullName evidence="1">D-alanine--D-alanine ligase</fullName>
    </submittedName>
</protein>
<dbReference type="Proteomes" id="UP000682204">
    <property type="component" value="Chromosome"/>
</dbReference>
<evidence type="ECO:0000313" key="2">
    <source>
        <dbReference type="Proteomes" id="UP000682204"/>
    </source>
</evidence>
<evidence type="ECO:0000313" key="1">
    <source>
        <dbReference type="EMBL" id="QVL36598.1"/>
    </source>
</evidence>
<name>A0ACD1DWP8_9BACT</name>
<gene>
    <name evidence="1" type="ORF">KIH16_01940</name>
</gene>